<feature type="transmembrane region" description="Helical" evidence="2">
    <location>
        <begin position="273"/>
        <end position="294"/>
    </location>
</feature>
<evidence type="ECO:0000256" key="2">
    <source>
        <dbReference type="SAM" id="Phobius"/>
    </source>
</evidence>
<dbReference type="InterPro" id="IPR014550">
    <property type="entry name" value="UCP028704_OpgC"/>
</dbReference>
<keyword evidence="2" id="KW-0812">Transmembrane</keyword>
<dbReference type="RefSeq" id="WP_220165822.1">
    <property type="nucleotide sequence ID" value="NZ_CP080507.1"/>
</dbReference>
<evidence type="ECO:0000313" key="3">
    <source>
        <dbReference type="EMBL" id="QYM80518.1"/>
    </source>
</evidence>
<accession>A0A8F9TYF3</accession>
<feature type="transmembrane region" description="Helical" evidence="2">
    <location>
        <begin position="306"/>
        <end position="328"/>
    </location>
</feature>
<protein>
    <submittedName>
        <fullName evidence="3">OpgC domain-containing protein</fullName>
    </submittedName>
</protein>
<feature type="transmembrane region" description="Helical" evidence="2">
    <location>
        <begin position="229"/>
        <end position="246"/>
    </location>
</feature>
<dbReference type="Pfam" id="PF10129">
    <property type="entry name" value="OpgC_C"/>
    <property type="match status" value="1"/>
</dbReference>
<feature type="transmembrane region" description="Helical" evidence="2">
    <location>
        <begin position="334"/>
        <end position="355"/>
    </location>
</feature>
<name>A0A8F9TYF3_9BACT</name>
<proteinExistence type="predicted"/>
<dbReference type="PANTHER" id="PTHR38592:SF3">
    <property type="entry name" value="BLL4819 PROTEIN"/>
    <property type="match status" value="1"/>
</dbReference>
<dbReference type="PANTHER" id="PTHR38592">
    <property type="entry name" value="BLL4819 PROTEIN"/>
    <property type="match status" value="1"/>
</dbReference>
<sequence length="393" mass="42822">MGSALPAPTVARDLRFDSLRGLLIVCMAMNHIETPLRLVSDQPHGFVSSAEGFVFLSGFIAGWVYSRKRERGGDALLASGAQHRAGQIYVWHMATFFTSLALMTVVVLATQEAPPLLPALFAFNPWMAIVTGSLLLYQPGLLDILPMYCGFMLFLPWILRASAAGRAREIVLGSGAVWLLTQQFLPGAPVVIGPLNTGSFNLFAWQFLFVAGAVFGAEKAAGRLRFPLRSGWIAAAFLAAIGFWYLHRGALADVWPESVDFLVNKTKLAPLRLANFALIAYLIAACAARFPRWFTWAPFAFVGQHALPVFALQSVLAMTILAFSNFFFTPVGQWVATALMLGCLFGTAAIHAQWIKRHRTRKTHPVSLASRDGRSSAAPHVARTSAPSGQLHP</sequence>
<feature type="transmembrane region" description="Helical" evidence="2">
    <location>
        <begin position="198"/>
        <end position="217"/>
    </location>
</feature>
<feature type="transmembrane region" description="Helical" evidence="2">
    <location>
        <begin position="170"/>
        <end position="192"/>
    </location>
</feature>
<feature type="region of interest" description="Disordered" evidence="1">
    <location>
        <begin position="362"/>
        <end position="393"/>
    </location>
</feature>
<keyword evidence="4" id="KW-1185">Reference proteome</keyword>
<feature type="transmembrane region" description="Helical" evidence="2">
    <location>
        <begin position="86"/>
        <end position="109"/>
    </location>
</feature>
<keyword evidence="2" id="KW-1133">Transmembrane helix</keyword>
<dbReference type="AlphaFoldDB" id="A0A8F9TYF3"/>
<dbReference type="Proteomes" id="UP000825051">
    <property type="component" value="Chromosome"/>
</dbReference>
<keyword evidence="2" id="KW-0472">Membrane</keyword>
<gene>
    <name evidence="3" type="ORF">K0B96_07895</name>
</gene>
<evidence type="ECO:0000256" key="1">
    <source>
        <dbReference type="SAM" id="MobiDB-lite"/>
    </source>
</evidence>
<dbReference type="EMBL" id="CP080507">
    <property type="protein sequence ID" value="QYM80518.1"/>
    <property type="molecule type" value="Genomic_DNA"/>
</dbReference>
<dbReference type="PIRSF" id="PIRSF028704">
    <property type="entry name" value="UPC028704"/>
    <property type="match status" value="1"/>
</dbReference>
<reference evidence="3" key="1">
    <citation type="submission" date="2021-08" db="EMBL/GenBank/DDBJ databases">
        <title>Genome of a novel bacterium of the phylum Verrucomicrobia, Oleiharenicola sp. KSB-15.</title>
        <authorList>
            <person name="Chung J.-H."/>
            <person name="Ahn J.-H."/>
            <person name="Yoon Y."/>
            <person name="Kim D.-Y."/>
            <person name="An S.-H."/>
            <person name="Park I."/>
            <person name="Yeon J."/>
        </authorList>
    </citation>
    <scope>NUCLEOTIDE SEQUENCE</scope>
    <source>
        <strain evidence="3">KSB-15</strain>
    </source>
</reference>
<evidence type="ECO:0000313" key="4">
    <source>
        <dbReference type="Proteomes" id="UP000825051"/>
    </source>
</evidence>
<feature type="transmembrane region" description="Helical" evidence="2">
    <location>
        <begin position="46"/>
        <end position="66"/>
    </location>
</feature>
<dbReference type="KEGG" id="ole:K0B96_07895"/>
<organism evidence="3 4">
    <name type="scientific">Horticoccus luteus</name>
    <dbReference type="NCBI Taxonomy" id="2862869"/>
    <lineage>
        <taxon>Bacteria</taxon>
        <taxon>Pseudomonadati</taxon>
        <taxon>Verrucomicrobiota</taxon>
        <taxon>Opitutia</taxon>
        <taxon>Opitutales</taxon>
        <taxon>Opitutaceae</taxon>
        <taxon>Horticoccus</taxon>
    </lineage>
</organism>
<feature type="transmembrane region" description="Helical" evidence="2">
    <location>
        <begin position="144"/>
        <end position="163"/>
    </location>
</feature>